<dbReference type="CDD" id="cd02243">
    <property type="entry name" value="cupin_11S_legumin_C"/>
    <property type="match status" value="1"/>
</dbReference>
<dbReference type="GO" id="GO:0045735">
    <property type="term" value="F:nutrient reservoir activity"/>
    <property type="evidence" value="ECO:0007669"/>
    <property type="project" value="UniProtKB-KW"/>
</dbReference>
<feature type="compositionally biased region" description="Basic and acidic residues" evidence="6">
    <location>
        <begin position="196"/>
        <end position="212"/>
    </location>
</feature>
<accession>A0A067JUM5</accession>
<feature type="compositionally biased region" description="Polar residues" evidence="6">
    <location>
        <begin position="463"/>
        <end position="472"/>
    </location>
</feature>
<proteinExistence type="inferred from homology"/>
<gene>
    <name evidence="8" type="ORF">JCGZ_17691</name>
</gene>
<keyword evidence="2 5" id="KW-0758">Storage protein</keyword>
<keyword evidence="4 5" id="KW-1015">Disulfide bond</keyword>
<dbReference type="PANTHER" id="PTHR31189:SF54">
    <property type="entry name" value="11S GLOBULIN SEED STORAGE PROTEIN 2-LIKE"/>
    <property type="match status" value="1"/>
</dbReference>
<feature type="chain" id="PRO_5007745837" description="Cupin type-1 domain-containing protein" evidence="5">
    <location>
        <begin position="21"/>
        <end position="472"/>
    </location>
</feature>
<evidence type="ECO:0000313" key="8">
    <source>
        <dbReference type="EMBL" id="KDP26533.1"/>
    </source>
</evidence>
<dbReference type="CDD" id="cd02242">
    <property type="entry name" value="cupin_11S_legumin_N"/>
    <property type="match status" value="1"/>
</dbReference>
<dbReference type="Pfam" id="PF00190">
    <property type="entry name" value="Cupin_1"/>
    <property type="match status" value="2"/>
</dbReference>
<dbReference type="InterPro" id="IPR050253">
    <property type="entry name" value="Seed_Storage-Functional"/>
</dbReference>
<dbReference type="InterPro" id="IPR011051">
    <property type="entry name" value="RmlC_Cupin_sf"/>
</dbReference>
<sequence>MATTKLALLSLLSLLAFAAGAKFYDPRAPTEAQQCHLQRITTTQPSHRIDSEGGETEIWDPSEDQFQCAGVAAYRDRIQPNSLSLPKFLPAPRLVYVIQGRGVLGLSYPSGCPQTFHAEQQSRGGESQTGARHDPHQKIRRIRRGDIIAIPHGAVDWCYNDGNEELVAVTVVHLNNRHNQLDQYLRAFLLGGGQSRQRERESPERPLRSIRARKSEKIRETFQNVFRSLDEQALAESFNVPTEIVRRMQAGNNRGTIIRCDKEMRTIVPDEREEEEFTYSRPGQSGRWMNGMEEAMCTMKTIHNLESRREADFYTKEAGRIHLANQRKLPILSFMDMSAERGVLLPRAMHSPHWSINDQRIVCALRGDMHIQIVDDSGNTVMDERVKEGDMFVIPQFYAALGRAGENGFEYVTFKTSSQPIKSPLAGYTSVMRAMPLDVLMNSYRMSPSEAHQVKRNRDPQSMLFTPTSRRP</sequence>
<evidence type="ECO:0000256" key="3">
    <source>
        <dbReference type="ARBA" id="ARBA00023129"/>
    </source>
</evidence>
<keyword evidence="3 5" id="KW-0708">Seed storage protein</keyword>
<comment type="function">
    <text evidence="5">Seed storage protein.</text>
</comment>
<dbReference type="AlphaFoldDB" id="A0A067JUM5"/>
<dbReference type="InterPro" id="IPR014710">
    <property type="entry name" value="RmlC-like_jellyroll"/>
</dbReference>
<dbReference type="STRING" id="180498.A0A067JUM5"/>
<reference evidence="8 9" key="1">
    <citation type="journal article" date="2014" name="PLoS ONE">
        <title>Global Analysis of Gene Expression Profiles in Physic Nut (Jatropha curcas L.) Seedlings Exposed to Salt Stress.</title>
        <authorList>
            <person name="Zhang L."/>
            <person name="Zhang C."/>
            <person name="Wu P."/>
            <person name="Chen Y."/>
            <person name="Li M."/>
            <person name="Jiang H."/>
            <person name="Wu G."/>
        </authorList>
    </citation>
    <scope>NUCLEOTIDE SEQUENCE [LARGE SCALE GENOMIC DNA]</scope>
    <source>
        <strain evidence="9">cv. GZQX0401</strain>
        <tissue evidence="8">Young leaves</tissue>
    </source>
</reference>
<feature type="domain" description="Cupin type-1" evidence="7">
    <location>
        <begin position="303"/>
        <end position="452"/>
    </location>
</feature>
<name>A0A067JUM5_JATCU</name>
<feature type="compositionally biased region" description="Polar residues" evidence="6">
    <location>
        <begin position="117"/>
        <end position="130"/>
    </location>
</feature>
<feature type="region of interest" description="Disordered" evidence="6">
    <location>
        <begin position="449"/>
        <end position="472"/>
    </location>
</feature>
<organism evidence="8 9">
    <name type="scientific">Jatropha curcas</name>
    <name type="common">Barbados nut</name>
    <dbReference type="NCBI Taxonomy" id="180498"/>
    <lineage>
        <taxon>Eukaryota</taxon>
        <taxon>Viridiplantae</taxon>
        <taxon>Streptophyta</taxon>
        <taxon>Embryophyta</taxon>
        <taxon>Tracheophyta</taxon>
        <taxon>Spermatophyta</taxon>
        <taxon>Magnoliopsida</taxon>
        <taxon>eudicotyledons</taxon>
        <taxon>Gunneridae</taxon>
        <taxon>Pentapetalae</taxon>
        <taxon>rosids</taxon>
        <taxon>fabids</taxon>
        <taxon>Malpighiales</taxon>
        <taxon>Euphorbiaceae</taxon>
        <taxon>Crotonoideae</taxon>
        <taxon>Jatropheae</taxon>
        <taxon>Jatropha</taxon>
    </lineage>
</organism>
<dbReference type="PROSITE" id="PS00305">
    <property type="entry name" value="11S_SEED_STORAGE"/>
    <property type="match status" value="1"/>
</dbReference>
<dbReference type="OrthoDB" id="1903982at2759"/>
<dbReference type="Proteomes" id="UP000027138">
    <property type="component" value="Unassembled WGS sequence"/>
</dbReference>
<dbReference type="InterPro" id="IPR006044">
    <property type="entry name" value="11S_seedstore_pln"/>
</dbReference>
<feature type="signal peptide" evidence="5">
    <location>
        <begin position="1"/>
        <end position="20"/>
    </location>
</feature>
<dbReference type="Gene3D" id="2.60.120.10">
    <property type="entry name" value="Jelly Rolls"/>
    <property type="match status" value="2"/>
</dbReference>
<dbReference type="SUPFAM" id="SSF51182">
    <property type="entry name" value="RmlC-like cupins"/>
    <property type="match status" value="1"/>
</dbReference>
<dbReference type="EMBL" id="KK914893">
    <property type="protein sequence ID" value="KDP26533.1"/>
    <property type="molecule type" value="Genomic_DNA"/>
</dbReference>
<comment type="similarity">
    <text evidence="1 5">Belongs to the 11S seed storage protein (globulins) family.</text>
</comment>
<evidence type="ECO:0000259" key="7">
    <source>
        <dbReference type="SMART" id="SM00835"/>
    </source>
</evidence>
<evidence type="ECO:0000256" key="5">
    <source>
        <dbReference type="RuleBase" id="RU003681"/>
    </source>
</evidence>
<evidence type="ECO:0000256" key="4">
    <source>
        <dbReference type="ARBA" id="ARBA00023157"/>
    </source>
</evidence>
<feature type="region of interest" description="Disordered" evidence="6">
    <location>
        <begin position="193"/>
        <end position="212"/>
    </location>
</feature>
<evidence type="ECO:0000256" key="6">
    <source>
        <dbReference type="SAM" id="MobiDB-lite"/>
    </source>
</evidence>
<dbReference type="PANTHER" id="PTHR31189">
    <property type="entry name" value="OS03G0336100 PROTEIN-RELATED"/>
    <property type="match status" value="1"/>
</dbReference>
<protein>
    <recommendedName>
        <fullName evidence="7">Cupin type-1 domain-containing protein</fullName>
    </recommendedName>
</protein>
<evidence type="ECO:0000313" key="9">
    <source>
        <dbReference type="Proteomes" id="UP000027138"/>
    </source>
</evidence>
<comment type="subunit">
    <text evidence="5">Hexamer; each subunit is composed of an acidic and a basic chain derived from a single precursor and linked by a disulfide bond.</text>
</comment>
<feature type="region of interest" description="Disordered" evidence="6">
    <location>
        <begin position="116"/>
        <end position="137"/>
    </location>
</feature>
<dbReference type="PRINTS" id="PR00439">
    <property type="entry name" value="11SGLOBULIN"/>
</dbReference>
<dbReference type="InterPro" id="IPR022379">
    <property type="entry name" value="11S_seedstore_CS"/>
</dbReference>
<keyword evidence="5" id="KW-0732">Signal</keyword>
<evidence type="ECO:0000256" key="2">
    <source>
        <dbReference type="ARBA" id="ARBA00022761"/>
    </source>
</evidence>
<feature type="domain" description="Cupin type-1" evidence="7">
    <location>
        <begin position="38"/>
        <end position="246"/>
    </location>
</feature>
<dbReference type="InterPro" id="IPR006045">
    <property type="entry name" value="Cupin_1"/>
</dbReference>
<dbReference type="SMART" id="SM00835">
    <property type="entry name" value="Cupin_1"/>
    <property type="match status" value="2"/>
</dbReference>
<evidence type="ECO:0000256" key="1">
    <source>
        <dbReference type="ARBA" id="ARBA00007178"/>
    </source>
</evidence>
<keyword evidence="9" id="KW-1185">Reference proteome</keyword>